<organism evidence="1 2">
    <name type="scientific">Variovorax ureilyticus</name>
    <dbReference type="NCBI Taxonomy" id="1836198"/>
    <lineage>
        <taxon>Bacteria</taxon>
        <taxon>Pseudomonadati</taxon>
        <taxon>Pseudomonadota</taxon>
        <taxon>Betaproteobacteria</taxon>
        <taxon>Burkholderiales</taxon>
        <taxon>Comamonadaceae</taxon>
        <taxon>Variovorax</taxon>
    </lineage>
</organism>
<accession>A0ABU8VMR3</accession>
<gene>
    <name evidence="1" type="ORF">WKW77_26255</name>
</gene>
<dbReference type="RefSeq" id="WP_340359827.1">
    <property type="nucleotide sequence ID" value="NZ_JBBKZU010000013.1"/>
</dbReference>
<sequence length="471" mass="49261">MQTSPASDDRPQAALHDLLRTVPRRYRSPLLPPDLDAAVAAGTEATLAFAIESARAAGERAAPMPAALGDAFTAALAALIRRAMAPDGGDPVFQAQVLYSRDAQVRDWVQVESTAPVDARAVRAAVDAFAHPGKLRDMPEGARRDALSHLHALASAGEWRALALEAESLGALSIGNDAALHTLVRDLAKHPALQRRITAEAMTALEAVRHYRALRARRVPAAGSDVALDQGRAAAREGAQAEQAAAEALGQVATFLNGLEGGERSTYRVLRSLLTPRVLSGGGDRSKEEWDAALVRSIGGGLCDVVLLAEVKAAPAAVTSDMPRLLRGLARLAQADADASFAFASVDGPVRLRGRSLRALAPLGPSLPAPVIYLCPAPAESRPTLLGAAAKAVLLSEPASLGFACALANGAAPPHASLAPVWEALPHEPRLRATLNQYDTARRAREAMLYTGDLLAAVSQAGSMRPRQSAP</sequence>
<keyword evidence="2" id="KW-1185">Reference proteome</keyword>
<protein>
    <recommendedName>
        <fullName evidence="3">3-deoxy-D-arabino-heptulosonate 7-phosphate synthase</fullName>
    </recommendedName>
</protein>
<evidence type="ECO:0000313" key="1">
    <source>
        <dbReference type="EMBL" id="MEJ8814606.1"/>
    </source>
</evidence>
<comment type="caution">
    <text evidence="1">The sequence shown here is derived from an EMBL/GenBank/DDBJ whole genome shotgun (WGS) entry which is preliminary data.</text>
</comment>
<dbReference type="EMBL" id="JBBKZU010000013">
    <property type="protein sequence ID" value="MEJ8814606.1"/>
    <property type="molecule type" value="Genomic_DNA"/>
</dbReference>
<evidence type="ECO:0000313" key="2">
    <source>
        <dbReference type="Proteomes" id="UP001365846"/>
    </source>
</evidence>
<evidence type="ECO:0008006" key="3">
    <source>
        <dbReference type="Google" id="ProtNLM"/>
    </source>
</evidence>
<reference evidence="1 2" key="1">
    <citation type="submission" date="2024-03" db="EMBL/GenBank/DDBJ databases">
        <title>Novel species of the genus Variovorax.</title>
        <authorList>
            <person name="Liu Q."/>
            <person name="Xin Y.-H."/>
        </authorList>
    </citation>
    <scope>NUCLEOTIDE SEQUENCE [LARGE SCALE GENOMIC DNA]</scope>
    <source>
        <strain evidence="1 2">KACC 18899</strain>
    </source>
</reference>
<name>A0ABU8VMR3_9BURK</name>
<proteinExistence type="predicted"/>
<dbReference type="Proteomes" id="UP001365846">
    <property type="component" value="Unassembled WGS sequence"/>
</dbReference>